<evidence type="ECO:0000313" key="2">
    <source>
        <dbReference type="EMBL" id="GGP77700.1"/>
    </source>
</evidence>
<gene>
    <name evidence="2" type="ORF">GCM10010185_59370</name>
</gene>
<feature type="coiled-coil region" evidence="1">
    <location>
        <begin position="23"/>
        <end position="71"/>
    </location>
</feature>
<accession>A0A918AVT4</accession>
<keyword evidence="1" id="KW-0175">Coiled coil</keyword>
<reference evidence="2" key="2">
    <citation type="submission" date="2020-09" db="EMBL/GenBank/DDBJ databases">
        <authorList>
            <person name="Sun Q."/>
            <person name="Ohkuma M."/>
        </authorList>
    </citation>
    <scope>NUCLEOTIDE SEQUENCE</scope>
    <source>
        <strain evidence="2">JCM 3313</strain>
    </source>
</reference>
<keyword evidence="3" id="KW-1185">Reference proteome</keyword>
<organism evidence="2 3">
    <name type="scientific">Saccharothrix coeruleofusca</name>
    <dbReference type="NCBI Taxonomy" id="33919"/>
    <lineage>
        <taxon>Bacteria</taxon>
        <taxon>Bacillati</taxon>
        <taxon>Actinomycetota</taxon>
        <taxon>Actinomycetes</taxon>
        <taxon>Pseudonocardiales</taxon>
        <taxon>Pseudonocardiaceae</taxon>
        <taxon>Saccharothrix</taxon>
    </lineage>
</organism>
<comment type="caution">
    <text evidence="2">The sequence shown here is derived from an EMBL/GenBank/DDBJ whole genome shotgun (WGS) entry which is preliminary data.</text>
</comment>
<dbReference type="Gene3D" id="6.10.250.660">
    <property type="match status" value="1"/>
</dbReference>
<evidence type="ECO:0000256" key="1">
    <source>
        <dbReference type="SAM" id="Coils"/>
    </source>
</evidence>
<dbReference type="AlphaFoldDB" id="A0A918AVT4"/>
<protein>
    <recommendedName>
        <fullName evidence="4">DivIVA protein</fullName>
    </recommendedName>
</protein>
<evidence type="ECO:0000313" key="3">
    <source>
        <dbReference type="Proteomes" id="UP000639606"/>
    </source>
</evidence>
<reference evidence="2" key="1">
    <citation type="journal article" date="2014" name="Int. J. Syst. Evol. Microbiol.">
        <title>Complete genome sequence of Corynebacterium casei LMG S-19264T (=DSM 44701T), isolated from a smear-ripened cheese.</title>
        <authorList>
            <consortium name="US DOE Joint Genome Institute (JGI-PGF)"/>
            <person name="Walter F."/>
            <person name="Albersmeier A."/>
            <person name="Kalinowski J."/>
            <person name="Ruckert C."/>
        </authorList>
    </citation>
    <scope>NUCLEOTIDE SEQUENCE</scope>
    <source>
        <strain evidence="2">JCM 3313</strain>
    </source>
</reference>
<sequence>MGIDEFLSYSDMSFRLQWRGYHKREVDEELARLVQELEVLRTDRDAAVAMVDDLTRQLEATRSELGEYRVLHAGYSRENTVSGCIRYLMHVAKQKAEAVETSARRRSEEMLRQAEEVAARQAVLLDETEQETQRRLAEATRRAQEIVQAAVVESRSLVADLVQRQELLDRWCAEIETPLDVPAPRESVISGPMRRLTALGEAASGHHRMGVVGETT</sequence>
<dbReference type="EMBL" id="BMRG01000017">
    <property type="protein sequence ID" value="GGP77700.1"/>
    <property type="molecule type" value="Genomic_DNA"/>
</dbReference>
<dbReference type="RefSeq" id="WP_189226617.1">
    <property type="nucleotide sequence ID" value="NZ_BMRG01000017.1"/>
</dbReference>
<name>A0A918AVT4_9PSEU</name>
<dbReference type="Proteomes" id="UP000639606">
    <property type="component" value="Unassembled WGS sequence"/>
</dbReference>
<evidence type="ECO:0008006" key="4">
    <source>
        <dbReference type="Google" id="ProtNLM"/>
    </source>
</evidence>
<feature type="coiled-coil region" evidence="1">
    <location>
        <begin position="111"/>
        <end position="149"/>
    </location>
</feature>
<proteinExistence type="predicted"/>